<feature type="compositionally biased region" description="Polar residues" evidence="1">
    <location>
        <begin position="35"/>
        <end position="45"/>
    </location>
</feature>
<protein>
    <submittedName>
        <fullName evidence="2">Uncharacterized protein</fullName>
    </submittedName>
</protein>
<dbReference type="EMBL" id="JABVXQ010000002">
    <property type="protein sequence ID" value="KAF6125104.1"/>
    <property type="molecule type" value="Genomic_DNA"/>
</dbReference>
<evidence type="ECO:0000256" key="1">
    <source>
        <dbReference type="SAM" id="MobiDB-lite"/>
    </source>
</evidence>
<evidence type="ECO:0000313" key="3">
    <source>
        <dbReference type="Proteomes" id="UP000664940"/>
    </source>
</evidence>
<comment type="caution">
    <text evidence="2">The sequence shown here is derived from an EMBL/GenBank/DDBJ whole genome shotgun (WGS) entry which is preliminary data.</text>
</comment>
<feature type="region of interest" description="Disordered" evidence="1">
    <location>
        <begin position="1"/>
        <end position="49"/>
    </location>
</feature>
<name>A0A834EQ41_9CHIR</name>
<organism evidence="2 3">
    <name type="scientific">Phyllostomus discolor</name>
    <name type="common">pale spear-nosed bat</name>
    <dbReference type="NCBI Taxonomy" id="89673"/>
    <lineage>
        <taxon>Eukaryota</taxon>
        <taxon>Metazoa</taxon>
        <taxon>Chordata</taxon>
        <taxon>Craniata</taxon>
        <taxon>Vertebrata</taxon>
        <taxon>Euteleostomi</taxon>
        <taxon>Mammalia</taxon>
        <taxon>Eutheria</taxon>
        <taxon>Laurasiatheria</taxon>
        <taxon>Chiroptera</taxon>
        <taxon>Yangochiroptera</taxon>
        <taxon>Phyllostomidae</taxon>
        <taxon>Phyllostominae</taxon>
        <taxon>Phyllostomus</taxon>
    </lineage>
</organism>
<reference evidence="2 3" key="1">
    <citation type="journal article" date="2020" name="Nature">
        <title>Six reference-quality genomes reveal evolution of bat adaptations.</title>
        <authorList>
            <person name="Jebb D."/>
            <person name="Huang Z."/>
            <person name="Pippel M."/>
            <person name="Hughes G.M."/>
            <person name="Lavrichenko K."/>
            <person name="Devanna P."/>
            <person name="Winkler S."/>
            <person name="Jermiin L.S."/>
            <person name="Skirmuntt E.C."/>
            <person name="Katzourakis A."/>
            <person name="Burkitt-Gray L."/>
            <person name="Ray D.A."/>
            <person name="Sullivan K.A.M."/>
            <person name="Roscito J.G."/>
            <person name="Kirilenko B.M."/>
            <person name="Davalos L.M."/>
            <person name="Corthals A.P."/>
            <person name="Power M.L."/>
            <person name="Jones G."/>
            <person name="Ransome R.D."/>
            <person name="Dechmann D.K.N."/>
            <person name="Locatelli A.G."/>
            <person name="Puechmaille S.J."/>
            <person name="Fedrigo O."/>
            <person name="Jarvis E.D."/>
            <person name="Hiller M."/>
            <person name="Vernes S.C."/>
            <person name="Myers E.W."/>
            <person name="Teeling E.C."/>
        </authorList>
    </citation>
    <scope>NUCLEOTIDE SEQUENCE [LARGE SCALE GENOMIC DNA]</scope>
    <source>
        <strain evidence="2">Bat1K_MPI-CBG_1</strain>
    </source>
</reference>
<gene>
    <name evidence="2" type="ORF">HJG60_009652</name>
</gene>
<accession>A0A834EQ41</accession>
<feature type="compositionally biased region" description="Low complexity" evidence="1">
    <location>
        <begin position="113"/>
        <end position="132"/>
    </location>
</feature>
<proteinExistence type="predicted"/>
<sequence length="225" mass="23655">MGPRSGADGVSLSPVRPPGPEEHRGAVPSVVGSRPPNTTHTTTQAPFWLCPRPRGPAGEGGPTVQPALVLQGKLRMGRARAPRTGAGSQLEGPCLRLGTGLPNCGDTDSEWTPVGGPRRGAPSRPGRPAHPAWEAGSLQCPPVGRTVTALKTYRNPGAPEIVPWLVWLSGLSAGLRATGHRRFDSWSSRVPGLRARCPVGGVEDSHTQMFLSLSFSLPSPLSRNK</sequence>
<dbReference type="Proteomes" id="UP000664940">
    <property type="component" value="Unassembled WGS sequence"/>
</dbReference>
<dbReference type="AlphaFoldDB" id="A0A834EQ41"/>
<evidence type="ECO:0000313" key="2">
    <source>
        <dbReference type="EMBL" id="KAF6125104.1"/>
    </source>
</evidence>
<feature type="region of interest" description="Disordered" evidence="1">
    <location>
        <begin position="105"/>
        <end position="136"/>
    </location>
</feature>